<accession>A0ABM9CF79</accession>
<dbReference type="Proteomes" id="UP000838686">
    <property type="component" value="Unassembled WGS sequence"/>
</dbReference>
<sequence length="51" mass="5794">MTRKYINLTIGIIMLIFSVVQVIDGNSIFYFIGCISLIAVGINVFLWKKKV</sequence>
<keyword evidence="1" id="KW-0472">Membrane</keyword>
<name>A0ABM9CF79_9BACL</name>
<gene>
    <name evidence="2" type="ORF">PAECIP111893_03262</name>
</gene>
<reference evidence="2" key="1">
    <citation type="submission" date="2022-01" db="EMBL/GenBank/DDBJ databases">
        <authorList>
            <person name="Criscuolo A."/>
        </authorList>
    </citation>
    <scope>NUCLEOTIDE SEQUENCE</scope>
    <source>
        <strain evidence="2">CIP111893</strain>
    </source>
</reference>
<feature type="transmembrane region" description="Helical" evidence="1">
    <location>
        <begin position="5"/>
        <end position="23"/>
    </location>
</feature>
<organism evidence="2 3">
    <name type="scientific">Paenibacillus plantiphilus</name>
    <dbReference type="NCBI Taxonomy" id="2905650"/>
    <lineage>
        <taxon>Bacteria</taxon>
        <taxon>Bacillati</taxon>
        <taxon>Bacillota</taxon>
        <taxon>Bacilli</taxon>
        <taxon>Bacillales</taxon>
        <taxon>Paenibacillaceae</taxon>
        <taxon>Paenibacillus</taxon>
    </lineage>
</organism>
<keyword evidence="1" id="KW-1133">Transmembrane helix</keyword>
<feature type="transmembrane region" description="Helical" evidence="1">
    <location>
        <begin position="29"/>
        <end position="47"/>
    </location>
</feature>
<proteinExistence type="predicted"/>
<dbReference type="EMBL" id="CAKMMF010000018">
    <property type="protein sequence ID" value="CAH1210745.1"/>
    <property type="molecule type" value="Genomic_DNA"/>
</dbReference>
<comment type="caution">
    <text evidence="2">The sequence shown here is derived from an EMBL/GenBank/DDBJ whole genome shotgun (WGS) entry which is preliminary data.</text>
</comment>
<keyword evidence="3" id="KW-1185">Reference proteome</keyword>
<evidence type="ECO:0000313" key="3">
    <source>
        <dbReference type="Proteomes" id="UP000838686"/>
    </source>
</evidence>
<evidence type="ECO:0000313" key="2">
    <source>
        <dbReference type="EMBL" id="CAH1210745.1"/>
    </source>
</evidence>
<keyword evidence="1" id="KW-0812">Transmembrane</keyword>
<evidence type="ECO:0000256" key="1">
    <source>
        <dbReference type="SAM" id="Phobius"/>
    </source>
</evidence>
<protein>
    <submittedName>
        <fullName evidence="2">Uncharacterized protein</fullName>
    </submittedName>
</protein>